<reference evidence="3" key="1">
    <citation type="submission" date="2017-09" db="EMBL/GenBank/DDBJ databases">
        <authorList>
            <person name="Regsiter A."/>
            <person name="William W."/>
        </authorList>
    </citation>
    <scope>NUCLEOTIDE SEQUENCE [LARGE SCALE GENOMIC DNA]</scope>
    <source>
        <strain evidence="3">500-1</strain>
    </source>
</reference>
<dbReference type="SUPFAM" id="SSF55874">
    <property type="entry name" value="ATPase domain of HSP90 chaperone/DNA topoisomerase II/histidine kinase"/>
    <property type="match status" value="1"/>
</dbReference>
<dbReference type="GO" id="GO:0016301">
    <property type="term" value="F:kinase activity"/>
    <property type="evidence" value="ECO:0007669"/>
    <property type="project" value="UniProtKB-KW"/>
</dbReference>
<dbReference type="OrthoDB" id="9792686at2"/>
<dbReference type="KEGG" id="pprf:DPRO_1911"/>
<dbReference type="RefSeq" id="WP_097011792.1">
    <property type="nucleotide sequence ID" value="NZ_LT907975.1"/>
</dbReference>
<evidence type="ECO:0000259" key="1">
    <source>
        <dbReference type="PROSITE" id="PS50109"/>
    </source>
</evidence>
<proteinExistence type="predicted"/>
<dbReference type="InterPro" id="IPR005467">
    <property type="entry name" value="His_kinase_dom"/>
</dbReference>
<keyword evidence="3" id="KW-1185">Reference proteome</keyword>
<dbReference type="InterPro" id="IPR036890">
    <property type="entry name" value="HATPase_C_sf"/>
</dbReference>
<dbReference type="Proteomes" id="UP000219215">
    <property type="component" value="Chromosome DPRO"/>
</dbReference>
<evidence type="ECO:0000313" key="2">
    <source>
        <dbReference type="EMBL" id="SOB58813.1"/>
    </source>
</evidence>
<protein>
    <submittedName>
        <fullName evidence="2">Putative Histidine kinase</fullName>
    </submittedName>
</protein>
<evidence type="ECO:0000313" key="3">
    <source>
        <dbReference type="Proteomes" id="UP000219215"/>
    </source>
</evidence>
<dbReference type="Pfam" id="PF02518">
    <property type="entry name" value="HATPase_c"/>
    <property type="match status" value="1"/>
</dbReference>
<organism evidence="2 3">
    <name type="scientific">Pseudodesulfovibrio profundus</name>
    <dbReference type="NCBI Taxonomy" id="57320"/>
    <lineage>
        <taxon>Bacteria</taxon>
        <taxon>Pseudomonadati</taxon>
        <taxon>Thermodesulfobacteriota</taxon>
        <taxon>Desulfovibrionia</taxon>
        <taxon>Desulfovibrionales</taxon>
        <taxon>Desulfovibrionaceae</taxon>
    </lineage>
</organism>
<feature type="domain" description="Histidine kinase" evidence="1">
    <location>
        <begin position="172"/>
        <end position="375"/>
    </location>
</feature>
<dbReference type="EMBL" id="LT907975">
    <property type="protein sequence ID" value="SOB58813.1"/>
    <property type="molecule type" value="Genomic_DNA"/>
</dbReference>
<keyword evidence="2" id="KW-0808">Transferase</keyword>
<dbReference type="InterPro" id="IPR003594">
    <property type="entry name" value="HATPase_dom"/>
</dbReference>
<dbReference type="Gene3D" id="3.30.565.10">
    <property type="entry name" value="Histidine kinase-like ATPase, C-terminal domain"/>
    <property type="match status" value="1"/>
</dbReference>
<keyword evidence="2" id="KW-0418">Kinase</keyword>
<name>A0A2C8F8H6_9BACT</name>
<accession>A0A2C8F8H6</accession>
<gene>
    <name evidence="2" type="ORF">DPRO_1911</name>
</gene>
<dbReference type="AlphaFoldDB" id="A0A2C8F8H6"/>
<dbReference type="PROSITE" id="PS50109">
    <property type="entry name" value="HIS_KIN"/>
    <property type="match status" value="1"/>
</dbReference>
<dbReference type="SMART" id="SM00387">
    <property type="entry name" value="HATPase_c"/>
    <property type="match status" value="1"/>
</dbReference>
<sequence>MGIIGKGLDTHFAAPERGDYKSVKKISEELKNEFLLPWFDAVPACVMVLNMHRQIVYCNEAFKKLSLKQHIEDVIGKRPGEALDCVNAALMEAGCGCSLDCRSCGAARAIVKSLQGEEDCQNCRMTRVVDHNEVPLDLQVFTRPTTFRGENFIFLFALDISHELRLRYLNRTFYHGLINTVGSITSLAELIEAEPEDVTLFPMLLNTSRRILRDVMYHRDLYAAEQGAMVSEKQNITPMPFISDLVNEECRIRNVQPNMVDYDIMCGTLYSDPKILRHVLRNIFVNALEARETAGGRICIQCRRSGDGTTSLSITNDGDVPVEIQGQIFGRYVSTKSPDRGLGTYVAKLFTEKYLGGSIACSTGNGETTFTLFLS</sequence>